<reference evidence="1 2" key="1">
    <citation type="submission" date="2019-07" db="EMBL/GenBank/DDBJ databases">
        <title>Genome assembly of Bacillus simplex strain GGC-P6A.</title>
        <authorList>
            <person name="Jennings M.E."/>
            <person name="Barton H.A."/>
        </authorList>
    </citation>
    <scope>NUCLEOTIDE SEQUENCE [LARGE SCALE GENOMIC DNA]</scope>
    <source>
        <strain evidence="1 2">GGC-P6A</strain>
    </source>
</reference>
<accession>A0A8B5XZ14</accession>
<protein>
    <submittedName>
        <fullName evidence="1">Uncharacterized protein</fullName>
    </submittedName>
</protein>
<evidence type="ECO:0000313" key="2">
    <source>
        <dbReference type="Proteomes" id="UP000317770"/>
    </source>
</evidence>
<dbReference type="RefSeq" id="WP_328103487.1">
    <property type="nucleotide sequence ID" value="NZ_JARMTY010000007.1"/>
</dbReference>
<evidence type="ECO:0000313" key="1">
    <source>
        <dbReference type="EMBL" id="TVX80688.1"/>
    </source>
</evidence>
<name>A0A8B5XZ14_9BACI</name>
<comment type="caution">
    <text evidence="1">The sequence shown here is derived from an EMBL/GenBank/DDBJ whole genome shotgun (WGS) entry which is preliminary data.</text>
</comment>
<sequence>MNIHTVKGAEQTMDLNQIWHQFIDHLLDNDEITQASIKKFTGIPFIYIHYHPAQNDNSKLSYLIKKAASLSMRGKQLHCETIFVRQEKHLYVFRHRFYVPQQKMFCCGNLCPDCILYRS</sequence>
<dbReference type="EMBL" id="VNKI01000005">
    <property type="protein sequence ID" value="TVX80688.1"/>
    <property type="molecule type" value="Genomic_DNA"/>
</dbReference>
<gene>
    <name evidence="1" type="ORF">FQP34_11950</name>
</gene>
<dbReference type="Proteomes" id="UP000317770">
    <property type="component" value="Unassembled WGS sequence"/>
</dbReference>
<dbReference type="AlphaFoldDB" id="A0A8B5XZ14"/>
<organism evidence="1 2">
    <name type="scientific">Peribacillus simplex</name>
    <dbReference type="NCBI Taxonomy" id="1478"/>
    <lineage>
        <taxon>Bacteria</taxon>
        <taxon>Bacillati</taxon>
        <taxon>Bacillota</taxon>
        <taxon>Bacilli</taxon>
        <taxon>Bacillales</taxon>
        <taxon>Bacillaceae</taxon>
        <taxon>Peribacillus</taxon>
    </lineage>
</organism>
<proteinExistence type="predicted"/>